<dbReference type="STRING" id="1237149.C900_03709"/>
<accession>L8JNN4</accession>
<comment type="cofactor">
    <cofactor evidence="8">
        <name>[4Fe-4S] cluster</name>
        <dbReference type="ChEBI" id="CHEBI:49883"/>
    </cofactor>
    <text evidence="8">Binds 1 [4Fe-4S] cluster. The cluster is coordinated with 3 cysteines and an exchangeable S-adenosyl-L-methionine.</text>
</comment>
<name>L8JNN4_9BACT</name>
<dbReference type="CDD" id="cd01335">
    <property type="entry name" value="Radical_SAM"/>
    <property type="match status" value="1"/>
</dbReference>
<dbReference type="OrthoDB" id="9792276at2"/>
<feature type="binding site" evidence="8">
    <location>
        <position position="44"/>
    </location>
    <ligand>
        <name>Mg(2+)</name>
        <dbReference type="ChEBI" id="CHEBI:18420"/>
    </ligand>
</feature>
<evidence type="ECO:0000256" key="3">
    <source>
        <dbReference type="ARBA" id="ARBA00022723"/>
    </source>
</evidence>
<dbReference type="PANTHER" id="PTHR42836:SF1">
    <property type="entry name" value="7-CARBOXY-7-DEAZAGUANINE SYNTHASE"/>
    <property type="match status" value="1"/>
</dbReference>
<feature type="binding site" evidence="8">
    <location>
        <position position="31"/>
    </location>
    <ligand>
        <name>substrate</name>
    </ligand>
</feature>
<gene>
    <name evidence="8" type="primary">queE</name>
    <name evidence="10" type="ORF">C900_03709</name>
</gene>
<dbReference type="SUPFAM" id="SSF102114">
    <property type="entry name" value="Radical SAM enzymes"/>
    <property type="match status" value="1"/>
</dbReference>
<sequence length="250" mass="28943">MKLARLNGKAEIFYSIQGEGKNIGRPSIFIRTSLCNLHCSWCDTDYTWNWKGTPFHHQNEALPGYQKFDKAEYIAELSIEGIACEVVALGCKNIVLTGGEPLLQQTDLLDLIRHLRNIDPGYWFEIETNGTIIPSAKFDVLIDQYNVSPKLANSGNTQRIREKEDAYNFFSSNAKAVFKFVVNTPEDMEEVFRLIRKYEINHNKVYLMPEGTSAETLKQKQQWLIEQCKEHHFHYTDRLHIHIYGNKRGV</sequence>
<dbReference type="GO" id="GO:0000287">
    <property type="term" value="F:magnesium ion binding"/>
    <property type="evidence" value="ECO:0007669"/>
    <property type="project" value="UniProtKB-UniRule"/>
</dbReference>
<feature type="binding site" evidence="8">
    <location>
        <position position="42"/>
    </location>
    <ligand>
        <name>[4Fe-4S] cluster</name>
        <dbReference type="ChEBI" id="CHEBI:49883"/>
        <note>4Fe-4S-S-AdoMet</note>
    </ligand>
</feature>
<dbReference type="PANTHER" id="PTHR42836">
    <property type="entry name" value="7-CARBOXY-7-DEAZAGUANINE SYNTHASE"/>
    <property type="match status" value="1"/>
</dbReference>
<feature type="binding site" evidence="8">
    <location>
        <begin position="16"/>
        <end position="18"/>
    </location>
    <ligand>
        <name>substrate</name>
    </ligand>
</feature>
<evidence type="ECO:0000256" key="2">
    <source>
        <dbReference type="ARBA" id="ARBA00022691"/>
    </source>
</evidence>
<dbReference type="InterPro" id="IPR058240">
    <property type="entry name" value="rSAM_sf"/>
</dbReference>
<evidence type="ECO:0000256" key="1">
    <source>
        <dbReference type="ARBA" id="ARBA00022485"/>
    </source>
</evidence>
<feature type="binding site" evidence="8">
    <location>
        <position position="99"/>
    </location>
    <ligand>
        <name>S-adenosyl-L-methionine</name>
        <dbReference type="ChEBI" id="CHEBI:59789"/>
    </ligand>
</feature>
<feature type="domain" description="Radical SAM core" evidence="9">
    <location>
        <begin position="22"/>
        <end position="246"/>
    </location>
</feature>
<dbReference type="RefSeq" id="WP_009581103.1">
    <property type="nucleotide sequence ID" value="NZ_AMZN01000053.1"/>
</dbReference>
<evidence type="ECO:0000256" key="4">
    <source>
        <dbReference type="ARBA" id="ARBA00022842"/>
    </source>
</evidence>
<dbReference type="InterPro" id="IPR024924">
    <property type="entry name" value="7-CO-7-deazaguanine_synth-like"/>
</dbReference>
<evidence type="ECO:0000313" key="11">
    <source>
        <dbReference type="Proteomes" id="UP000011135"/>
    </source>
</evidence>
<dbReference type="GO" id="GO:0016840">
    <property type="term" value="F:carbon-nitrogen lyase activity"/>
    <property type="evidence" value="ECO:0007669"/>
    <property type="project" value="UniProtKB-UniRule"/>
</dbReference>
<feature type="binding site" evidence="8">
    <location>
        <position position="97"/>
    </location>
    <ligand>
        <name>substrate</name>
    </ligand>
</feature>
<reference evidence="10 11" key="1">
    <citation type="submission" date="2012-12" db="EMBL/GenBank/DDBJ databases">
        <title>Genome assembly of Fulvivirga imtechensis AK7.</title>
        <authorList>
            <person name="Nupur N."/>
            <person name="Khatri I."/>
            <person name="Kumar R."/>
            <person name="Subramanian S."/>
            <person name="Pinnaka A."/>
        </authorList>
    </citation>
    <scope>NUCLEOTIDE SEQUENCE [LARGE SCALE GENOMIC DNA]</scope>
    <source>
        <strain evidence="10 11">AK7</strain>
    </source>
</reference>
<evidence type="ECO:0000313" key="10">
    <source>
        <dbReference type="EMBL" id="ELR70455.1"/>
    </source>
</evidence>
<keyword evidence="3 8" id="KW-0479">Metal-binding</keyword>
<evidence type="ECO:0000259" key="9">
    <source>
        <dbReference type="PROSITE" id="PS51918"/>
    </source>
</evidence>
<comment type="subunit">
    <text evidence="8">Homodimer.</text>
</comment>
<comment type="caution">
    <text evidence="10">The sequence shown here is derived from an EMBL/GenBank/DDBJ whole genome shotgun (WGS) entry which is preliminary data.</text>
</comment>
<proteinExistence type="inferred from homology"/>
<dbReference type="UniPathway" id="UPA00391"/>
<comment type="function">
    <text evidence="8">Catalyzes the complex heterocyclic radical-mediated conversion of 6-carboxy-5,6,7,8-tetrahydropterin (CPH4) to 7-carboxy-7-deazaguanine (CDG), a step common to the biosynthetic pathways of all 7-deazapurine-containing compounds.</text>
</comment>
<feature type="binding site" evidence="8">
    <location>
        <begin position="41"/>
        <end position="43"/>
    </location>
    <ligand>
        <name>S-adenosyl-L-methionine</name>
        <dbReference type="ChEBI" id="CHEBI:59789"/>
    </ligand>
</feature>
<dbReference type="GO" id="GO:0008616">
    <property type="term" value="P:tRNA queuosine(34) biosynthetic process"/>
    <property type="evidence" value="ECO:0007669"/>
    <property type="project" value="UniProtKB-UniRule"/>
</dbReference>
<dbReference type="GO" id="GO:0051539">
    <property type="term" value="F:4 iron, 4 sulfur cluster binding"/>
    <property type="evidence" value="ECO:0007669"/>
    <property type="project" value="UniProtKB-UniRule"/>
</dbReference>
<feature type="binding site" evidence="8">
    <location>
        <begin position="148"/>
        <end position="150"/>
    </location>
    <ligand>
        <name>S-adenosyl-L-methionine</name>
        <dbReference type="ChEBI" id="CHEBI:59789"/>
    </ligand>
</feature>
<dbReference type="InterPro" id="IPR007197">
    <property type="entry name" value="rSAM"/>
</dbReference>
<dbReference type="PIRSF" id="PIRSF000370">
    <property type="entry name" value="QueE"/>
    <property type="match status" value="1"/>
</dbReference>
<comment type="pathway">
    <text evidence="8">Purine metabolism; 7-cyano-7-deazaguanine biosynthesis.</text>
</comment>
<comment type="cofactor">
    <cofactor evidence="8">
        <name>Mg(2+)</name>
        <dbReference type="ChEBI" id="CHEBI:18420"/>
    </cofactor>
</comment>
<dbReference type="Pfam" id="PF04055">
    <property type="entry name" value="Radical_SAM"/>
    <property type="match status" value="1"/>
</dbReference>
<comment type="cofactor">
    <cofactor evidence="8">
        <name>S-adenosyl-L-methionine</name>
        <dbReference type="ChEBI" id="CHEBI:59789"/>
    </cofactor>
    <text evidence="8">Binds 1 S-adenosyl-L-methionine per subunit.</text>
</comment>
<dbReference type="EMBL" id="AMZN01000053">
    <property type="protein sequence ID" value="ELR70455.1"/>
    <property type="molecule type" value="Genomic_DNA"/>
</dbReference>
<feature type="binding site" evidence="8">
    <location>
        <position position="35"/>
    </location>
    <ligand>
        <name>[4Fe-4S] cluster</name>
        <dbReference type="ChEBI" id="CHEBI:49883"/>
        <note>4Fe-4S-S-AdoMet</note>
    </ligand>
</feature>
<comment type="caution">
    <text evidence="8">Lacks conserved residue(s) required for the propagation of feature annotation.</text>
</comment>
<dbReference type="PROSITE" id="PS51918">
    <property type="entry name" value="RADICAL_SAM"/>
    <property type="match status" value="1"/>
</dbReference>
<dbReference type="PATRIC" id="fig|1237149.3.peg.3472"/>
<protein>
    <recommendedName>
        <fullName evidence="8">7-carboxy-7-deazaguanine synthase</fullName>
        <shortName evidence="8">CDG synthase</shortName>
        <ecNumber evidence="8">4.3.99.3</ecNumber>
    </recommendedName>
    <alternativeName>
        <fullName evidence="8">Queuosine biosynthesis protein QueE</fullName>
    </alternativeName>
</protein>
<keyword evidence="6 8" id="KW-0411">Iron-sulfur</keyword>
<keyword evidence="4 8" id="KW-0460">Magnesium</keyword>
<dbReference type="AlphaFoldDB" id="L8JNN4"/>
<dbReference type="Proteomes" id="UP000011135">
    <property type="component" value="Unassembled WGS sequence"/>
</dbReference>
<keyword evidence="2 8" id="KW-0949">S-adenosyl-L-methionine</keyword>
<evidence type="ECO:0000256" key="6">
    <source>
        <dbReference type="ARBA" id="ARBA00023014"/>
    </source>
</evidence>
<dbReference type="SFLD" id="SFLDS00029">
    <property type="entry name" value="Radical_SAM"/>
    <property type="match status" value="1"/>
</dbReference>
<evidence type="ECO:0000256" key="7">
    <source>
        <dbReference type="ARBA" id="ARBA00023239"/>
    </source>
</evidence>
<dbReference type="eggNOG" id="COG0602">
    <property type="taxonomic scope" value="Bacteria"/>
</dbReference>
<comment type="catalytic activity">
    <reaction evidence="8">
        <text>6-carboxy-5,6,7,8-tetrahydropterin + H(+) = 7-carboxy-7-carbaguanine + NH4(+)</text>
        <dbReference type="Rhea" id="RHEA:27974"/>
        <dbReference type="ChEBI" id="CHEBI:15378"/>
        <dbReference type="ChEBI" id="CHEBI:28938"/>
        <dbReference type="ChEBI" id="CHEBI:61032"/>
        <dbReference type="ChEBI" id="CHEBI:61036"/>
        <dbReference type="EC" id="4.3.99.3"/>
    </reaction>
</comment>
<keyword evidence="11" id="KW-1185">Reference proteome</keyword>
<evidence type="ECO:0000256" key="5">
    <source>
        <dbReference type="ARBA" id="ARBA00023004"/>
    </source>
</evidence>
<organism evidence="10 11">
    <name type="scientific">Fulvivirga imtechensis AK7</name>
    <dbReference type="NCBI Taxonomy" id="1237149"/>
    <lineage>
        <taxon>Bacteria</taxon>
        <taxon>Pseudomonadati</taxon>
        <taxon>Bacteroidota</taxon>
        <taxon>Cytophagia</taxon>
        <taxon>Cytophagales</taxon>
        <taxon>Fulvivirgaceae</taxon>
        <taxon>Fulvivirga</taxon>
    </lineage>
</organism>
<feature type="binding site" evidence="8">
    <location>
        <position position="39"/>
    </location>
    <ligand>
        <name>[4Fe-4S] cluster</name>
        <dbReference type="ChEBI" id="CHEBI:49883"/>
        <note>4Fe-4S-S-AdoMet</note>
    </ligand>
</feature>
<dbReference type="InterPro" id="IPR013785">
    <property type="entry name" value="Aldolase_TIM"/>
</dbReference>
<dbReference type="Gene3D" id="3.20.20.70">
    <property type="entry name" value="Aldolase class I"/>
    <property type="match status" value="1"/>
</dbReference>
<keyword evidence="8" id="KW-0671">Queuosine biosynthesis</keyword>
<dbReference type="HAMAP" id="MF_00917">
    <property type="entry name" value="QueE"/>
    <property type="match status" value="1"/>
</dbReference>
<dbReference type="EC" id="4.3.99.3" evidence="8"/>
<keyword evidence="1 8" id="KW-0004">4Fe-4S</keyword>
<evidence type="ECO:0000256" key="8">
    <source>
        <dbReference type="HAMAP-Rule" id="MF_00917"/>
    </source>
</evidence>
<keyword evidence="5 8" id="KW-0408">Iron</keyword>
<comment type="similarity">
    <text evidence="8">Belongs to the radical SAM superfamily. 7-carboxy-7-deazaguanine synthase family.</text>
</comment>
<keyword evidence="7 8" id="KW-0456">Lyase</keyword>
<dbReference type="GO" id="GO:1904047">
    <property type="term" value="F:S-adenosyl-L-methionine binding"/>
    <property type="evidence" value="ECO:0007669"/>
    <property type="project" value="UniProtKB-UniRule"/>
</dbReference>